<name>A0A5B0H770_9BURK</name>
<keyword evidence="2" id="KW-1185">Reference proteome</keyword>
<reference evidence="1 2" key="1">
    <citation type="submission" date="2019-08" db="EMBL/GenBank/DDBJ databases">
        <title>Paraburkholderia sp. DCY113.</title>
        <authorList>
            <person name="Kang J."/>
        </authorList>
    </citation>
    <scope>NUCLEOTIDE SEQUENCE [LARGE SCALE GENOMIC DNA]</scope>
    <source>
        <strain evidence="1 2">DCY113</strain>
    </source>
</reference>
<accession>A0A5B0H770</accession>
<evidence type="ECO:0000313" key="2">
    <source>
        <dbReference type="Proteomes" id="UP000325273"/>
    </source>
</evidence>
<dbReference type="Proteomes" id="UP000325273">
    <property type="component" value="Unassembled WGS sequence"/>
</dbReference>
<organism evidence="1 2">
    <name type="scientific">Paraburkholderia panacisoli</name>
    <dbReference type="NCBI Taxonomy" id="2603818"/>
    <lineage>
        <taxon>Bacteria</taxon>
        <taxon>Pseudomonadati</taxon>
        <taxon>Pseudomonadota</taxon>
        <taxon>Betaproteobacteria</taxon>
        <taxon>Burkholderiales</taxon>
        <taxon>Burkholderiaceae</taxon>
        <taxon>Paraburkholderia</taxon>
    </lineage>
</organism>
<gene>
    <name evidence="1" type="ORF">FVF58_18835</name>
</gene>
<evidence type="ECO:0000313" key="1">
    <source>
        <dbReference type="EMBL" id="KAA1010904.1"/>
    </source>
</evidence>
<proteinExistence type="predicted"/>
<comment type="caution">
    <text evidence="1">The sequence shown here is derived from an EMBL/GenBank/DDBJ whole genome shotgun (WGS) entry which is preliminary data.</text>
</comment>
<dbReference type="EMBL" id="VTUZ01000011">
    <property type="protein sequence ID" value="KAA1010904.1"/>
    <property type="molecule type" value="Genomic_DNA"/>
</dbReference>
<dbReference type="RefSeq" id="WP_149671376.1">
    <property type="nucleotide sequence ID" value="NZ_VTUZ01000011.1"/>
</dbReference>
<sequence>MSGKQRHSHALQDAVKEVLLRDWDPIGIGGEGAAKEEYDVYVTKICVLIAQRQSVDEVIKYLLWAETEEMGLQADVERARRVAGRLVQFV</sequence>
<protein>
    <submittedName>
        <fullName evidence="1">Uncharacterized protein</fullName>
    </submittedName>
</protein>
<dbReference type="AlphaFoldDB" id="A0A5B0H770"/>